<dbReference type="InterPro" id="IPR036136">
    <property type="entry name" value="Nit/Sulf_reduc_fer-like_dom_sf"/>
</dbReference>
<dbReference type="PANTHER" id="PTHR11493:SF54">
    <property type="entry name" value="ANAEROBIC SULFITE REDUCTASE SUBUNIT C"/>
    <property type="match status" value="1"/>
</dbReference>
<evidence type="ECO:0000313" key="6">
    <source>
        <dbReference type="EMBL" id="QNM06448.1"/>
    </source>
</evidence>
<dbReference type="GO" id="GO:0051539">
    <property type="term" value="F:4 iron, 4 sulfur cluster binding"/>
    <property type="evidence" value="ECO:0007669"/>
    <property type="project" value="UniProtKB-KW"/>
</dbReference>
<dbReference type="SUPFAM" id="SSF55124">
    <property type="entry name" value="Nitrite/Sulfite reductase N-terminal domain-like"/>
    <property type="match status" value="1"/>
</dbReference>
<dbReference type="InterPro" id="IPR006067">
    <property type="entry name" value="NO2/SO3_Rdtase_4Fe4S_dom"/>
</dbReference>
<keyword evidence="2" id="KW-0479">Metal-binding</keyword>
<dbReference type="PANTHER" id="PTHR11493">
    <property type="entry name" value="SULFITE REDUCTASE [NADPH] SUBUNIT BETA-RELATED"/>
    <property type="match status" value="1"/>
</dbReference>
<dbReference type="KEGG" id="qdo:H9Q78_04770"/>
<dbReference type="Proteomes" id="UP000515823">
    <property type="component" value="Chromosome"/>
</dbReference>
<evidence type="ECO:0000256" key="3">
    <source>
        <dbReference type="ARBA" id="ARBA00023004"/>
    </source>
</evidence>
<dbReference type="EMBL" id="CP060634">
    <property type="protein sequence ID" value="QNM06448.1"/>
    <property type="molecule type" value="Genomic_DNA"/>
</dbReference>
<evidence type="ECO:0000256" key="1">
    <source>
        <dbReference type="ARBA" id="ARBA00022485"/>
    </source>
</evidence>
<dbReference type="AlphaFoldDB" id="A0A7G9G6L6"/>
<dbReference type="GO" id="GO:0046872">
    <property type="term" value="F:metal ion binding"/>
    <property type="evidence" value="ECO:0007669"/>
    <property type="project" value="UniProtKB-KW"/>
</dbReference>
<dbReference type="Pfam" id="PF00037">
    <property type="entry name" value="Fer4"/>
    <property type="match status" value="1"/>
</dbReference>
<dbReference type="SUPFAM" id="SSF56014">
    <property type="entry name" value="Nitrite and sulphite reductase 4Fe-4S domain-like"/>
    <property type="match status" value="1"/>
</dbReference>
<gene>
    <name evidence="6" type="ORF">H9Q78_04770</name>
</gene>
<evidence type="ECO:0000313" key="7">
    <source>
        <dbReference type="Proteomes" id="UP000515823"/>
    </source>
</evidence>
<proteinExistence type="predicted"/>
<evidence type="ECO:0000259" key="5">
    <source>
        <dbReference type="PROSITE" id="PS51379"/>
    </source>
</evidence>
<feature type="domain" description="4Fe-4S ferredoxin-type" evidence="5">
    <location>
        <begin position="165"/>
        <end position="195"/>
    </location>
</feature>
<dbReference type="Gene3D" id="3.30.70.20">
    <property type="match status" value="1"/>
</dbReference>
<dbReference type="SUPFAM" id="SSF54862">
    <property type="entry name" value="4Fe-4S ferredoxins"/>
    <property type="match status" value="1"/>
</dbReference>
<dbReference type="Pfam" id="PF01077">
    <property type="entry name" value="NIR_SIR"/>
    <property type="match status" value="1"/>
</dbReference>
<keyword evidence="1" id="KW-0004">4Fe-4S</keyword>
<dbReference type="InterPro" id="IPR005117">
    <property type="entry name" value="NiRdtase/SiRdtase_haem-b_fer"/>
</dbReference>
<dbReference type="GO" id="GO:0016002">
    <property type="term" value="F:sulfite reductase activity"/>
    <property type="evidence" value="ECO:0007669"/>
    <property type="project" value="TreeGrafter"/>
</dbReference>
<dbReference type="GO" id="GO:0050311">
    <property type="term" value="F:sulfite reductase (ferredoxin) activity"/>
    <property type="evidence" value="ECO:0007669"/>
    <property type="project" value="TreeGrafter"/>
</dbReference>
<dbReference type="InterPro" id="IPR045169">
    <property type="entry name" value="NO2/SO3_Rdtase_4Fe4S_prot"/>
</dbReference>
<dbReference type="PROSITE" id="PS51379">
    <property type="entry name" value="4FE4S_FER_2"/>
    <property type="match status" value="2"/>
</dbReference>
<dbReference type="Gene3D" id="3.30.413.10">
    <property type="entry name" value="Sulfite Reductase Hemoprotein, domain 1"/>
    <property type="match status" value="1"/>
</dbReference>
<dbReference type="GO" id="GO:0000103">
    <property type="term" value="P:sulfate assimilation"/>
    <property type="evidence" value="ECO:0007669"/>
    <property type="project" value="TreeGrafter"/>
</dbReference>
<protein>
    <submittedName>
        <fullName evidence="6">4Fe-4S binding protein</fullName>
    </submittedName>
</protein>
<accession>A0A7G9G6L6</accession>
<keyword evidence="7" id="KW-1185">Reference proteome</keyword>
<dbReference type="GO" id="GO:0020037">
    <property type="term" value="F:heme binding"/>
    <property type="evidence" value="ECO:0007669"/>
    <property type="project" value="InterPro"/>
</dbReference>
<evidence type="ECO:0000256" key="4">
    <source>
        <dbReference type="ARBA" id="ARBA00023014"/>
    </source>
</evidence>
<keyword evidence="4" id="KW-0411">Iron-sulfur</keyword>
<dbReference type="InterPro" id="IPR045854">
    <property type="entry name" value="NO2/SO3_Rdtase_4Fe4S_sf"/>
</dbReference>
<organism evidence="6 7">
    <name type="scientific">Qiania dongpingensis</name>
    <dbReference type="NCBI Taxonomy" id="2763669"/>
    <lineage>
        <taxon>Bacteria</taxon>
        <taxon>Bacillati</taxon>
        <taxon>Bacillota</taxon>
        <taxon>Clostridia</taxon>
        <taxon>Lachnospirales</taxon>
        <taxon>Lachnospiraceae</taxon>
        <taxon>Qiania</taxon>
    </lineage>
</organism>
<dbReference type="RefSeq" id="WP_249303901.1">
    <property type="nucleotide sequence ID" value="NZ_CP060634.1"/>
</dbReference>
<feature type="domain" description="4Fe-4S ferredoxin-type" evidence="5">
    <location>
        <begin position="196"/>
        <end position="225"/>
    </location>
</feature>
<reference evidence="6 7" key="1">
    <citation type="submission" date="2020-08" db="EMBL/GenBank/DDBJ databases">
        <authorList>
            <person name="Liu C."/>
            <person name="Sun Q."/>
        </authorList>
    </citation>
    <scope>NUCLEOTIDE SEQUENCE [LARGE SCALE GENOMIC DNA]</scope>
    <source>
        <strain evidence="6 7">NSJ-38</strain>
    </source>
</reference>
<dbReference type="GO" id="GO:0009337">
    <property type="term" value="C:sulfite reductase complex (NADPH)"/>
    <property type="evidence" value="ECO:0007669"/>
    <property type="project" value="TreeGrafter"/>
</dbReference>
<sequence length="317" mass="34711">MACLTVSPEDEKRVKGWGFLSNKGTDNFSARIITVNGKITAAQQRHIAEAAEKFGNGIVTFTTRLTVEVQGVPYDKIDEFRAFLAEGGLQTGGTGSKVRPVVSCKGTTCQYGLIDAYALSEEIHKRFYEGYSDVKLPHKFKIAVGGCPNNCVKPNLNDVGIIGQCIPVFDEDSCNGCKKCSVVTACPVNACSMVDGVLEIDKEACINCGRCVGKCRFDAIEEGIHGYKIYIGGRWGKKIAQGKALHKVFTDKEEALKVIEKAILLFREQGETGERFERTIERLGFENVEEQLLSDGLLERKEEILKAQLHLSGGATC</sequence>
<dbReference type="InterPro" id="IPR017896">
    <property type="entry name" value="4Fe4S_Fe-S-bd"/>
</dbReference>
<dbReference type="Pfam" id="PF03460">
    <property type="entry name" value="NIR_SIR_ferr"/>
    <property type="match status" value="1"/>
</dbReference>
<name>A0A7G9G6L6_9FIRM</name>
<keyword evidence="3" id="KW-0408">Iron</keyword>
<evidence type="ECO:0000256" key="2">
    <source>
        <dbReference type="ARBA" id="ARBA00022723"/>
    </source>
</evidence>